<keyword evidence="2" id="KW-1185">Reference proteome</keyword>
<evidence type="ECO:0000313" key="1">
    <source>
        <dbReference type="EMBL" id="KAJ8315143.1"/>
    </source>
</evidence>
<name>A0ABQ9FCU6_TEGGR</name>
<dbReference type="Proteomes" id="UP001217089">
    <property type="component" value="Unassembled WGS sequence"/>
</dbReference>
<protein>
    <submittedName>
        <fullName evidence="1">Uncharacterized protein</fullName>
    </submittedName>
</protein>
<organism evidence="1 2">
    <name type="scientific">Tegillarca granosa</name>
    <name type="common">Malaysian cockle</name>
    <name type="synonym">Anadara granosa</name>
    <dbReference type="NCBI Taxonomy" id="220873"/>
    <lineage>
        <taxon>Eukaryota</taxon>
        <taxon>Metazoa</taxon>
        <taxon>Spiralia</taxon>
        <taxon>Lophotrochozoa</taxon>
        <taxon>Mollusca</taxon>
        <taxon>Bivalvia</taxon>
        <taxon>Autobranchia</taxon>
        <taxon>Pteriomorphia</taxon>
        <taxon>Arcoida</taxon>
        <taxon>Arcoidea</taxon>
        <taxon>Arcidae</taxon>
        <taxon>Tegillarca</taxon>
    </lineage>
</organism>
<proteinExistence type="predicted"/>
<dbReference type="EMBL" id="JARBDR010000337">
    <property type="protein sequence ID" value="KAJ8315143.1"/>
    <property type="molecule type" value="Genomic_DNA"/>
</dbReference>
<comment type="caution">
    <text evidence="1">The sequence shown here is derived from an EMBL/GenBank/DDBJ whole genome shotgun (WGS) entry which is preliminary data.</text>
</comment>
<sequence length="237" mass="27202">MDPDKDASSRREFVYVPADDINRLRPNVNILHSDGDLVQLAYMVDGKNGKYMWKEEPETSWEPIHGILEILPNPELSAESTNTRKYFILIIHKSDVQNFSRSIGWYILPMQHIYNGKTSLCHPKFKFPKGFHITQSVNHWANESTVIEYVDKIIKPYVSNFIDCLDLPLHQKAIADQISEDLQKGDNVEKVHMELSLTVMKSLGAKCIVKAYHYIRGKKDITVNGFIESGILDVVEK</sequence>
<reference evidence="1 2" key="1">
    <citation type="submission" date="2022-12" db="EMBL/GenBank/DDBJ databases">
        <title>Chromosome-level genome of Tegillarca granosa.</title>
        <authorList>
            <person name="Kim J."/>
        </authorList>
    </citation>
    <scope>NUCLEOTIDE SEQUENCE [LARGE SCALE GENOMIC DNA]</scope>
    <source>
        <strain evidence="1">Teg-2019</strain>
        <tissue evidence="1">Adductor muscle</tissue>
    </source>
</reference>
<gene>
    <name evidence="1" type="ORF">KUTeg_007293</name>
</gene>
<evidence type="ECO:0000313" key="2">
    <source>
        <dbReference type="Proteomes" id="UP001217089"/>
    </source>
</evidence>
<accession>A0ABQ9FCU6</accession>
<feature type="non-terminal residue" evidence="1">
    <location>
        <position position="237"/>
    </location>
</feature>